<proteinExistence type="inferred from homology"/>
<evidence type="ECO:0000313" key="6">
    <source>
        <dbReference type="Proteomes" id="UP000634647"/>
    </source>
</evidence>
<dbReference type="EMBL" id="BNAB01000001">
    <property type="protein sequence ID" value="GHD98958.1"/>
    <property type="molecule type" value="Genomic_DNA"/>
</dbReference>
<dbReference type="Proteomes" id="UP000199541">
    <property type="component" value="Unassembled WGS sequence"/>
</dbReference>
<keyword evidence="5" id="KW-1185">Reference proteome</keyword>
<gene>
    <name evidence="3" type="ORF">GCM10008024_04560</name>
    <name evidence="4" type="ORF">SAMN05444006_10191</name>
</gene>
<comment type="similarity">
    <text evidence="1 2">Belongs to the UPF0102 family.</text>
</comment>
<keyword evidence="4" id="KW-0255">Endonuclease</keyword>
<evidence type="ECO:0000313" key="3">
    <source>
        <dbReference type="EMBL" id="GHD98958.1"/>
    </source>
</evidence>
<dbReference type="InterPro" id="IPR011335">
    <property type="entry name" value="Restrct_endonuc-II-like"/>
</dbReference>
<reference evidence="3" key="1">
    <citation type="journal article" date="2014" name="Int. J. Syst. Evol. Microbiol.">
        <title>Complete genome sequence of Corynebacterium casei LMG S-19264T (=DSM 44701T), isolated from a smear-ripened cheese.</title>
        <authorList>
            <consortium name="US DOE Joint Genome Institute (JGI-PGF)"/>
            <person name="Walter F."/>
            <person name="Albersmeier A."/>
            <person name="Kalinowski J."/>
            <person name="Ruckert C."/>
        </authorList>
    </citation>
    <scope>NUCLEOTIDE SEQUENCE</scope>
    <source>
        <strain evidence="3">CGMCC 1.10859</strain>
    </source>
</reference>
<keyword evidence="4" id="KW-0540">Nuclease</keyword>
<dbReference type="SUPFAM" id="SSF52980">
    <property type="entry name" value="Restriction endonuclease-like"/>
    <property type="match status" value="1"/>
</dbReference>
<dbReference type="PANTHER" id="PTHR34039">
    <property type="entry name" value="UPF0102 PROTEIN YRAN"/>
    <property type="match status" value="1"/>
</dbReference>
<dbReference type="GO" id="GO:0004519">
    <property type="term" value="F:endonuclease activity"/>
    <property type="evidence" value="ECO:0007669"/>
    <property type="project" value="UniProtKB-KW"/>
</dbReference>
<dbReference type="InterPro" id="IPR003509">
    <property type="entry name" value="UPF0102_YraN-like"/>
</dbReference>
<accession>A0AAN4UNS8</accession>
<evidence type="ECO:0000256" key="1">
    <source>
        <dbReference type="ARBA" id="ARBA00006738"/>
    </source>
</evidence>
<name>A0AAN4UNS8_9RHOB</name>
<dbReference type="EMBL" id="FNOB01000001">
    <property type="protein sequence ID" value="SDW02751.1"/>
    <property type="molecule type" value="Genomic_DNA"/>
</dbReference>
<dbReference type="InterPro" id="IPR011856">
    <property type="entry name" value="tRNA_endonuc-like_dom_sf"/>
</dbReference>
<dbReference type="GO" id="GO:0003676">
    <property type="term" value="F:nucleic acid binding"/>
    <property type="evidence" value="ECO:0007669"/>
    <property type="project" value="InterPro"/>
</dbReference>
<organism evidence="3 6">
    <name type="scientific">Allgaiera indica</name>
    <dbReference type="NCBI Taxonomy" id="765699"/>
    <lineage>
        <taxon>Bacteria</taxon>
        <taxon>Pseudomonadati</taxon>
        <taxon>Pseudomonadota</taxon>
        <taxon>Alphaproteobacteria</taxon>
        <taxon>Rhodobacterales</taxon>
        <taxon>Paracoccaceae</taxon>
        <taxon>Allgaiera</taxon>
    </lineage>
</organism>
<keyword evidence="4" id="KW-0378">Hydrolase</keyword>
<comment type="caution">
    <text evidence="3">The sequence shown here is derived from an EMBL/GenBank/DDBJ whole genome shotgun (WGS) entry which is preliminary data.</text>
</comment>
<evidence type="ECO:0000256" key="2">
    <source>
        <dbReference type="HAMAP-Rule" id="MF_00048"/>
    </source>
</evidence>
<reference evidence="3" key="3">
    <citation type="submission" date="2023-06" db="EMBL/GenBank/DDBJ databases">
        <authorList>
            <person name="Sun Q."/>
            <person name="Zhou Y."/>
        </authorList>
    </citation>
    <scope>NUCLEOTIDE SEQUENCE</scope>
    <source>
        <strain evidence="3">CGMCC 1.10859</strain>
    </source>
</reference>
<dbReference type="AlphaFoldDB" id="A0AAN4UNS8"/>
<reference evidence="4 5" key="2">
    <citation type="submission" date="2016-10" db="EMBL/GenBank/DDBJ databases">
        <authorList>
            <person name="Varghese N."/>
            <person name="Submissions S."/>
        </authorList>
    </citation>
    <scope>NUCLEOTIDE SEQUENCE [LARGE SCALE GENOMIC DNA]</scope>
    <source>
        <strain evidence="4 5">DSM 24802</strain>
    </source>
</reference>
<sequence>MNRRLRGKVSYLAGLAAEESVARRYGASGHRVAARRWRGTAGEIDLILRKGTELIFVEVKQSSNFARAAEHVTRRQMERVYTAASEFLVGEPGGMDTPSRFDVALVDGAGRIDILENAYAA</sequence>
<dbReference type="HAMAP" id="MF_00048">
    <property type="entry name" value="UPF0102"/>
    <property type="match status" value="1"/>
</dbReference>
<evidence type="ECO:0000313" key="4">
    <source>
        <dbReference type="EMBL" id="SDW02751.1"/>
    </source>
</evidence>
<dbReference type="Proteomes" id="UP000634647">
    <property type="component" value="Unassembled WGS sequence"/>
</dbReference>
<dbReference type="PANTHER" id="PTHR34039:SF1">
    <property type="entry name" value="UPF0102 PROTEIN YRAN"/>
    <property type="match status" value="1"/>
</dbReference>
<protein>
    <recommendedName>
        <fullName evidence="2">UPF0102 protein GCM10008024_04560</fullName>
    </recommendedName>
</protein>
<dbReference type="Pfam" id="PF02021">
    <property type="entry name" value="UPF0102"/>
    <property type="match status" value="1"/>
</dbReference>
<dbReference type="Gene3D" id="3.40.1350.10">
    <property type="match status" value="1"/>
</dbReference>
<evidence type="ECO:0000313" key="5">
    <source>
        <dbReference type="Proteomes" id="UP000199541"/>
    </source>
</evidence>